<dbReference type="RefSeq" id="WP_095419451.1">
    <property type="nucleotide sequence ID" value="NZ_CP022989.1"/>
</dbReference>
<keyword evidence="3" id="KW-1185">Reference proteome</keyword>
<dbReference type="KEGG" id="parb:CJU94_15575"/>
<reference evidence="2 3" key="1">
    <citation type="submission" date="2017-08" db="EMBL/GenBank/DDBJ databases">
        <title>Identification and genetic characteristics of simultaneous BTEX- and naphthalene-degrading Paraburkholderia sp. BN5 isolated from petroleum-contaminated soil.</title>
        <authorList>
            <person name="Lee Y."/>
            <person name="Jeon C.O."/>
        </authorList>
    </citation>
    <scope>NUCLEOTIDE SEQUENCE [LARGE SCALE GENOMIC DNA]</scope>
    <source>
        <strain evidence="2 3">BN5</strain>
    </source>
</reference>
<dbReference type="Proteomes" id="UP000215158">
    <property type="component" value="Chromosome 1"/>
</dbReference>
<dbReference type="OrthoDB" id="8775956at2"/>
<gene>
    <name evidence="2" type="ORF">CJU94_15575</name>
</gene>
<evidence type="ECO:0000256" key="1">
    <source>
        <dbReference type="SAM" id="MobiDB-lite"/>
    </source>
</evidence>
<accession>A0A248VKD1</accession>
<evidence type="ECO:0000313" key="2">
    <source>
        <dbReference type="EMBL" id="ASV99440.1"/>
    </source>
</evidence>
<name>A0A248VKD1_9BURK</name>
<proteinExistence type="predicted"/>
<dbReference type="EMBL" id="CP022989">
    <property type="protein sequence ID" value="ASV99440.1"/>
    <property type="molecule type" value="Genomic_DNA"/>
</dbReference>
<dbReference type="AlphaFoldDB" id="A0A248VKD1"/>
<feature type="compositionally biased region" description="Polar residues" evidence="1">
    <location>
        <begin position="68"/>
        <end position="77"/>
    </location>
</feature>
<feature type="region of interest" description="Disordered" evidence="1">
    <location>
        <begin position="63"/>
        <end position="94"/>
    </location>
</feature>
<organism evidence="2 3">
    <name type="scientific">Paraburkholderia aromaticivorans</name>
    <dbReference type="NCBI Taxonomy" id="2026199"/>
    <lineage>
        <taxon>Bacteria</taxon>
        <taxon>Pseudomonadati</taxon>
        <taxon>Pseudomonadota</taxon>
        <taxon>Betaproteobacteria</taxon>
        <taxon>Burkholderiales</taxon>
        <taxon>Burkholderiaceae</taxon>
        <taxon>Paraburkholderia</taxon>
    </lineage>
</organism>
<sequence length="132" mass="14156">MPVQSFFTARSVTRILTSAVLLAGAGVTFASNLNFLKDTPISYMKDADKKALNDAAQIALDRNKDGESSNWSNSGTGNAVPIHGTVTPRDTLKDGDKTCRSATLTAIAKGQTQTWTPTVCKQGNGPWKIRKQ</sequence>
<evidence type="ECO:0000313" key="3">
    <source>
        <dbReference type="Proteomes" id="UP000215158"/>
    </source>
</evidence>
<protein>
    <submittedName>
        <fullName evidence="2">Uncharacterized protein</fullName>
    </submittedName>
</protein>